<dbReference type="EMBL" id="CABFNS010000699">
    <property type="protein sequence ID" value="VUC23147.1"/>
    <property type="molecule type" value="Genomic_DNA"/>
</dbReference>
<sequence>MAPRSTPMPTPEFRPRSSSGTNLGSRKHEYDKRKSRDDLYLMTMTSQKQSFKPFHVPIRSTSPTHDSGSLVHRTPPAGPGVSSNSTSNRPVHPGGQDPVAIGMALGSPAHPHSGHSLSPMNPPPVAIGIYEIVANAPTRKWPDPIVVPLSVDSGLNSSFGAGTNNRSSGIPGRLQG</sequence>
<feature type="compositionally biased region" description="Polar residues" evidence="1">
    <location>
        <begin position="155"/>
        <end position="168"/>
    </location>
</feature>
<name>A0ABY6TWQ4_BIOOC</name>
<evidence type="ECO:0000313" key="3">
    <source>
        <dbReference type="Proteomes" id="UP000766486"/>
    </source>
</evidence>
<protein>
    <submittedName>
        <fullName evidence="2">Uncharacterized protein</fullName>
    </submittedName>
</protein>
<comment type="caution">
    <text evidence="2">The sequence shown here is derived from an EMBL/GenBank/DDBJ whole genome shotgun (WGS) entry which is preliminary data.</text>
</comment>
<feature type="compositionally biased region" description="Pro residues" evidence="1">
    <location>
        <begin position="1"/>
        <end position="12"/>
    </location>
</feature>
<feature type="compositionally biased region" description="Basic and acidic residues" evidence="1">
    <location>
        <begin position="26"/>
        <end position="39"/>
    </location>
</feature>
<evidence type="ECO:0000256" key="1">
    <source>
        <dbReference type="SAM" id="MobiDB-lite"/>
    </source>
</evidence>
<reference evidence="2 3" key="1">
    <citation type="submission" date="2019-06" db="EMBL/GenBank/DDBJ databases">
        <authorList>
            <person name="Broberg M."/>
        </authorList>
    </citation>
    <scope>NUCLEOTIDE SEQUENCE [LARGE SCALE GENOMIC DNA]</scope>
</reference>
<feature type="region of interest" description="Disordered" evidence="1">
    <location>
        <begin position="1"/>
        <end position="120"/>
    </location>
</feature>
<keyword evidence="3" id="KW-1185">Reference proteome</keyword>
<evidence type="ECO:0000313" key="2">
    <source>
        <dbReference type="EMBL" id="VUC23147.1"/>
    </source>
</evidence>
<accession>A0ABY6TWQ4</accession>
<feature type="region of interest" description="Disordered" evidence="1">
    <location>
        <begin position="155"/>
        <end position="176"/>
    </location>
</feature>
<organism evidence="2 3">
    <name type="scientific">Bionectria ochroleuca</name>
    <name type="common">Gliocladium roseum</name>
    <dbReference type="NCBI Taxonomy" id="29856"/>
    <lineage>
        <taxon>Eukaryota</taxon>
        <taxon>Fungi</taxon>
        <taxon>Dikarya</taxon>
        <taxon>Ascomycota</taxon>
        <taxon>Pezizomycotina</taxon>
        <taxon>Sordariomycetes</taxon>
        <taxon>Hypocreomycetidae</taxon>
        <taxon>Hypocreales</taxon>
        <taxon>Bionectriaceae</taxon>
        <taxon>Clonostachys</taxon>
    </lineage>
</organism>
<proteinExistence type="predicted"/>
<gene>
    <name evidence="2" type="ORF">CLO192961_LOCUS101530</name>
</gene>
<dbReference type="Proteomes" id="UP000766486">
    <property type="component" value="Unassembled WGS sequence"/>
</dbReference>